<evidence type="ECO:0000256" key="2">
    <source>
        <dbReference type="PROSITE-ProRule" id="PRU00335"/>
    </source>
</evidence>
<proteinExistence type="predicted"/>
<feature type="domain" description="HTH tetR-type" evidence="3">
    <location>
        <begin position="11"/>
        <end position="71"/>
    </location>
</feature>
<keyword evidence="1 2" id="KW-0238">DNA-binding</keyword>
<dbReference type="EMBL" id="CP116507">
    <property type="protein sequence ID" value="WCG23524.1"/>
    <property type="molecule type" value="Genomic_DNA"/>
</dbReference>
<dbReference type="GO" id="GO:0003677">
    <property type="term" value="F:DNA binding"/>
    <property type="evidence" value="ECO:0007669"/>
    <property type="project" value="UniProtKB-UniRule"/>
</dbReference>
<dbReference type="RefSeq" id="WP_272163701.1">
    <property type="nucleotide sequence ID" value="NZ_CP116507.1"/>
</dbReference>
<accession>A0AAF0BGX9</accession>
<dbReference type="InterPro" id="IPR009057">
    <property type="entry name" value="Homeodomain-like_sf"/>
</dbReference>
<dbReference type="AlphaFoldDB" id="A0AAF0BGX9"/>
<name>A0AAF0BGX9_9ENTE</name>
<dbReference type="Gene3D" id="1.10.357.10">
    <property type="entry name" value="Tetracycline Repressor, domain 2"/>
    <property type="match status" value="1"/>
</dbReference>
<evidence type="ECO:0000313" key="4">
    <source>
        <dbReference type="EMBL" id="WCG23524.1"/>
    </source>
</evidence>
<dbReference type="SUPFAM" id="SSF46689">
    <property type="entry name" value="Homeodomain-like"/>
    <property type="match status" value="1"/>
</dbReference>
<organism evidence="4 5">
    <name type="scientific">Vagococcus lutrae</name>
    <dbReference type="NCBI Taxonomy" id="81947"/>
    <lineage>
        <taxon>Bacteria</taxon>
        <taxon>Bacillati</taxon>
        <taxon>Bacillota</taxon>
        <taxon>Bacilli</taxon>
        <taxon>Lactobacillales</taxon>
        <taxon>Enterococcaceae</taxon>
        <taxon>Vagococcus</taxon>
    </lineage>
</organism>
<evidence type="ECO:0000259" key="3">
    <source>
        <dbReference type="PROSITE" id="PS50977"/>
    </source>
</evidence>
<dbReference type="PROSITE" id="PS50977">
    <property type="entry name" value="HTH_TETR_2"/>
    <property type="match status" value="1"/>
</dbReference>
<dbReference type="Pfam" id="PF00440">
    <property type="entry name" value="TetR_N"/>
    <property type="match status" value="1"/>
</dbReference>
<protein>
    <submittedName>
        <fullName evidence="4">TetR family transcriptional regulator</fullName>
    </submittedName>
</protein>
<reference evidence="4" key="1">
    <citation type="submission" date="2023-01" db="EMBL/GenBank/DDBJ databases">
        <title>Oxazolidinone resistance genes in florfenicol resistant enterococci from beef cattle and veal calves at slaughter.</title>
        <authorList>
            <person name="Biggel M."/>
        </authorList>
    </citation>
    <scope>NUCLEOTIDE SEQUENCE</scope>
    <source>
        <strain evidence="4">K204-1</strain>
    </source>
</reference>
<evidence type="ECO:0000313" key="5">
    <source>
        <dbReference type="Proteomes" id="UP001179600"/>
    </source>
</evidence>
<evidence type="ECO:0000256" key="1">
    <source>
        <dbReference type="ARBA" id="ARBA00023125"/>
    </source>
</evidence>
<dbReference type="Proteomes" id="UP001179600">
    <property type="component" value="Chromosome"/>
</dbReference>
<dbReference type="Pfam" id="PF17924">
    <property type="entry name" value="TetR_C_19"/>
    <property type="match status" value="1"/>
</dbReference>
<sequence>MPKETFFRLARDKQERILEAAHVEFSQHSLKEASVSSLIKLADIPRGSFYQYFEDMRDLYYYYFEFLREDSFNSFVTLLKAYEGDLFKTLTDYHKMFLETILVGENADFYRHFFLNMDDYATRKVSKHIIRDNDETGKCPVGRYHRERYDVFSLIDSEALNVSSDKEMNELLRFALQMFFSSILHAYRKEDIPVEQCMVEAQAEFSQKINWLKYGVVKEGRC</sequence>
<gene>
    <name evidence="4" type="ORF">PML95_04685</name>
</gene>
<dbReference type="InterPro" id="IPR001647">
    <property type="entry name" value="HTH_TetR"/>
</dbReference>
<feature type="DNA-binding region" description="H-T-H motif" evidence="2">
    <location>
        <begin position="34"/>
        <end position="53"/>
    </location>
</feature>